<dbReference type="Proteomes" id="UP001328425">
    <property type="component" value="Unassembled WGS sequence"/>
</dbReference>
<evidence type="ECO:0000313" key="3">
    <source>
        <dbReference type="Proteomes" id="UP001328425"/>
    </source>
</evidence>
<comment type="caution">
    <text evidence="2">The sequence shown here is derived from an EMBL/GenBank/DDBJ whole genome shotgun (WGS) entry which is preliminary data.</text>
</comment>
<feature type="transmembrane region" description="Helical" evidence="1">
    <location>
        <begin position="6"/>
        <end position="24"/>
    </location>
</feature>
<keyword evidence="3" id="KW-1185">Reference proteome</keyword>
<keyword evidence="1" id="KW-0472">Membrane</keyword>
<protein>
    <submittedName>
        <fullName evidence="2">Uncharacterized protein</fullName>
    </submittedName>
</protein>
<evidence type="ECO:0000313" key="2">
    <source>
        <dbReference type="EMBL" id="MEF3318234.1"/>
    </source>
</evidence>
<gene>
    <name evidence="2" type="ORF">PV361_05930</name>
</gene>
<keyword evidence="1" id="KW-1133">Transmembrane helix</keyword>
<organism evidence="2 3">
    <name type="scientific">Peptoniphilus grossensis</name>
    <dbReference type="NCBI Taxonomy" id="1465756"/>
    <lineage>
        <taxon>Bacteria</taxon>
        <taxon>Bacillati</taxon>
        <taxon>Bacillota</taxon>
        <taxon>Tissierellia</taxon>
        <taxon>Tissierellales</taxon>
        <taxon>Peptoniphilaceae</taxon>
        <taxon>Peptoniphilus</taxon>
    </lineage>
</organism>
<keyword evidence="1" id="KW-0812">Transmembrane</keyword>
<name>A0ABU7XAD1_9FIRM</name>
<dbReference type="RefSeq" id="WP_332087356.1">
    <property type="nucleotide sequence ID" value="NZ_JARBCY010000041.1"/>
</dbReference>
<feature type="transmembrane region" description="Helical" evidence="1">
    <location>
        <begin position="139"/>
        <end position="155"/>
    </location>
</feature>
<accession>A0ABU7XAD1</accession>
<dbReference type="EMBL" id="JARBCY010000041">
    <property type="protein sequence ID" value="MEF3318234.1"/>
    <property type="molecule type" value="Genomic_DNA"/>
</dbReference>
<sequence length="165" mass="20122">MLKKKFYLVFYLAAIIFILFFTLNGNKIYTIKEKDIENNNKLSLEKEKINNYSLKLKEDINYNKLYIYKLKNDEFYVFIYSKSIFFDRYNLDDDFMTRDKSINTVASNYKYKNFINIDLEKDPLKIDVKSEKNEDRRNTLIKYFVVVILIAFLGYRRNKREILKK</sequence>
<proteinExistence type="predicted"/>
<evidence type="ECO:0000256" key="1">
    <source>
        <dbReference type="SAM" id="Phobius"/>
    </source>
</evidence>
<reference evidence="2 3" key="1">
    <citation type="submission" date="2022-11" db="EMBL/GenBank/DDBJ databases">
        <title>The First Case of Preauricular Fistular Abscess Caused by Peptoniphilus grossensis.</title>
        <authorList>
            <person name="Byun J.-H."/>
        </authorList>
    </citation>
    <scope>NUCLEOTIDE SEQUENCE [LARGE SCALE GENOMIC DNA]</scope>
    <source>
        <strain evidence="2 3">GYB008</strain>
    </source>
</reference>